<organism evidence="1 2">
    <name type="scientific">Thermocatellispora tengchongensis</name>
    <dbReference type="NCBI Taxonomy" id="1073253"/>
    <lineage>
        <taxon>Bacteria</taxon>
        <taxon>Bacillati</taxon>
        <taxon>Actinomycetota</taxon>
        <taxon>Actinomycetes</taxon>
        <taxon>Streptosporangiales</taxon>
        <taxon>Streptosporangiaceae</taxon>
        <taxon>Thermocatellispora</taxon>
    </lineage>
</organism>
<keyword evidence="2" id="KW-1185">Reference proteome</keyword>
<dbReference type="Proteomes" id="UP000578449">
    <property type="component" value="Unassembled WGS sequence"/>
</dbReference>
<evidence type="ECO:0000313" key="2">
    <source>
        <dbReference type="Proteomes" id="UP000578449"/>
    </source>
</evidence>
<dbReference type="RefSeq" id="WP_185054205.1">
    <property type="nucleotide sequence ID" value="NZ_BAABIX010000012.1"/>
</dbReference>
<dbReference type="EMBL" id="JACHGN010000017">
    <property type="protein sequence ID" value="MBB5137278.1"/>
    <property type="molecule type" value="Genomic_DNA"/>
</dbReference>
<proteinExistence type="predicted"/>
<accession>A0A840PCC1</accession>
<gene>
    <name evidence="1" type="ORF">HNP84_007030</name>
</gene>
<dbReference type="AlphaFoldDB" id="A0A840PCC1"/>
<sequence>MGLFERGDREPPQLAGAEERRVGFVDRGARPVAGVPESAQVVAQLGVLLARPAGVAVQVDELQELDAGGAVEHVPLGVGGVTVAVGTRPTGEHLFLAGEESVSGRSCKDGSSGVTWSTYWGARSISAAVAGESKLKIATPSYSAWPEPSGGVSIWWTCT</sequence>
<reference evidence="1 2" key="1">
    <citation type="submission" date="2020-08" db="EMBL/GenBank/DDBJ databases">
        <title>Genomic Encyclopedia of Type Strains, Phase IV (KMG-IV): sequencing the most valuable type-strain genomes for metagenomic binning, comparative biology and taxonomic classification.</title>
        <authorList>
            <person name="Goeker M."/>
        </authorList>
    </citation>
    <scope>NUCLEOTIDE SEQUENCE [LARGE SCALE GENOMIC DNA]</scope>
    <source>
        <strain evidence="1 2">DSM 45615</strain>
    </source>
</reference>
<name>A0A840PCC1_9ACTN</name>
<comment type="caution">
    <text evidence="1">The sequence shown here is derived from an EMBL/GenBank/DDBJ whole genome shotgun (WGS) entry which is preliminary data.</text>
</comment>
<protein>
    <submittedName>
        <fullName evidence="1">Uncharacterized protein</fullName>
    </submittedName>
</protein>
<evidence type="ECO:0000313" key="1">
    <source>
        <dbReference type="EMBL" id="MBB5137278.1"/>
    </source>
</evidence>